<dbReference type="SUPFAM" id="SSF53613">
    <property type="entry name" value="Ribokinase-like"/>
    <property type="match status" value="1"/>
</dbReference>
<proteinExistence type="predicted"/>
<dbReference type="Pfam" id="PF00294">
    <property type="entry name" value="PfkB"/>
    <property type="match status" value="1"/>
</dbReference>
<keyword evidence="5" id="KW-1185">Reference proteome</keyword>
<dbReference type="EMBL" id="CP101637">
    <property type="protein sequence ID" value="WMT83104.1"/>
    <property type="molecule type" value="Genomic_DNA"/>
</dbReference>
<evidence type="ECO:0000313" key="4">
    <source>
        <dbReference type="EMBL" id="WMT83104.1"/>
    </source>
</evidence>
<evidence type="ECO:0000259" key="3">
    <source>
        <dbReference type="Pfam" id="PF00294"/>
    </source>
</evidence>
<dbReference type="InterPro" id="IPR011611">
    <property type="entry name" value="PfkB_dom"/>
</dbReference>
<name>A0ABY9Q6W0_9FIRM</name>
<dbReference type="Gene3D" id="3.40.1190.20">
    <property type="match status" value="1"/>
</dbReference>
<evidence type="ECO:0000256" key="2">
    <source>
        <dbReference type="ARBA" id="ARBA00022777"/>
    </source>
</evidence>
<reference evidence="4 5" key="1">
    <citation type="submission" date="2022-07" db="EMBL/GenBank/DDBJ databases">
        <title>Genome sequence of Terrisporobacter mayombei DSM6539.</title>
        <authorList>
            <person name="Boeer T."/>
            <person name="Bengelsdorf F.R."/>
            <person name="Daniel R."/>
            <person name="Poehlein A."/>
        </authorList>
    </citation>
    <scope>NUCLEOTIDE SEQUENCE [LARGE SCALE GENOMIC DNA]</scope>
    <source>
        <strain evidence="4 5">DSM 6539</strain>
    </source>
</reference>
<dbReference type="PANTHER" id="PTHR10584:SF166">
    <property type="entry name" value="RIBOKINASE"/>
    <property type="match status" value="1"/>
</dbReference>
<dbReference type="Proteomes" id="UP001235030">
    <property type="component" value="Chromosome"/>
</dbReference>
<dbReference type="RefSeq" id="WP_228105166.1">
    <property type="nucleotide sequence ID" value="NZ_CP101637.1"/>
</dbReference>
<feature type="domain" description="Carbohydrate kinase PfkB" evidence="3">
    <location>
        <begin position="30"/>
        <end position="353"/>
    </location>
</feature>
<keyword evidence="1 4" id="KW-0808">Transferase</keyword>
<gene>
    <name evidence="4" type="primary">pfkB</name>
    <name evidence="4" type="ORF">TEMA_36020</name>
</gene>
<accession>A0ABY9Q6W0</accession>
<dbReference type="GO" id="GO:0003872">
    <property type="term" value="F:6-phosphofructokinase activity"/>
    <property type="evidence" value="ECO:0007669"/>
    <property type="project" value="UniProtKB-EC"/>
</dbReference>
<dbReference type="EC" id="2.7.1.11" evidence="4"/>
<protein>
    <submittedName>
        <fullName evidence="4">ATP-dependent 6-phosphofructokinase</fullName>
        <ecNumber evidence="4">2.7.1.11</ecNumber>
    </submittedName>
</protein>
<keyword evidence="2" id="KW-0418">Kinase</keyword>
<evidence type="ECO:0000313" key="5">
    <source>
        <dbReference type="Proteomes" id="UP001235030"/>
    </source>
</evidence>
<organism evidence="4 5">
    <name type="scientific">Terrisporobacter mayombei</name>
    <dbReference type="NCBI Taxonomy" id="1541"/>
    <lineage>
        <taxon>Bacteria</taxon>
        <taxon>Bacillati</taxon>
        <taxon>Bacillota</taxon>
        <taxon>Clostridia</taxon>
        <taxon>Peptostreptococcales</taxon>
        <taxon>Peptostreptococcaceae</taxon>
        <taxon>Terrisporobacter</taxon>
    </lineage>
</organism>
<sequence length="381" mass="41962">MLKNNKKVIVAGHICLDITPIFPSNQRKELKDILTPGKLTNVDEADVHTGGAVANTGLAMKILGADVKLVGKIGKDSFGQLIMNILDKYNVSEKMISSPNTSTSYSIVISPPGVDRIFLHNSGANDDFAAEDISEDMLKDVSLFHFGYPPLMKNIYKNQGEELLKIFKNMKEHNITTSLDMAAIDPLSEAGSIDWNSILERVLPYVDFFVPSVEELAFIIDREKYDEWIIKASGKDITSILSINDVKALADKLINMGAKVILIKCGAPGIYYKTGDKDKLYSISSNIKLNLNSWSDREGFEKSYEPQKVVSGTGAGDTSIAAFLTAMLRGDSFEKCMQLATATGASCVSTYDALSGIKSLNELEKIINRGWKKQDLIRERD</sequence>
<dbReference type="InterPro" id="IPR029056">
    <property type="entry name" value="Ribokinase-like"/>
</dbReference>
<evidence type="ECO:0000256" key="1">
    <source>
        <dbReference type="ARBA" id="ARBA00022679"/>
    </source>
</evidence>
<dbReference type="PANTHER" id="PTHR10584">
    <property type="entry name" value="SUGAR KINASE"/>
    <property type="match status" value="1"/>
</dbReference>